<keyword evidence="3" id="KW-1185">Reference proteome</keyword>
<feature type="coiled-coil region" evidence="1">
    <location>
        <begin position="63"/>
        <end position="90"/>
    </location>
</feature>
<evidence type="ECO:0000256" key="1">
    <source>
        <dbReference type="SAM" id="Coils"/>
    </source>
</evidence>
<dbReference type="AlphaFoldDB" id="A0A7J7NZ50"/>
<dbReference type="EMBL" id="JACGCM010000440">
    <property type="protein sequence ID" value="KAF6172214.1"/>
    <property type="molecule type" value="Genomic_DNA"/>
</dbReference>
<evidence type="ECO:0000313" key="2">
    <source>
        <dbReference type="EMBL" id="KAF6172214.1"/>
    </source>
</evidence>
<name>A0A7J7NZ50_9MAGN</name>
<keyword evidence="1" id="KW-0175">Coiled coil</keyword>
<gene>
    <name evidence="2" type="ORF">GIB67_024836</name>
</gene>
<organism evidence="2 3">
    <name type="scientific">Kingdonia uniflora</name>
    <dbReference type="NCBI Taxonomy" id="39325"/>
    <lineage>
        <taxon>Eukaryota</taxon>
        <taxon>Viridiplantae</taxon>
        <taxon>Streptophyta</taxon>
        <taxon>Embryophyta</taxon>
        <taxon>Tracheophyta</taxon>
        <taxon>Spermatophyta</taxon>
        <taxon>Magnoliopsida</taxon>
        <taxon>Ranunculales</taxon>
        <taxon>Circaeasteraceae</taxon>
        <taxon>Kingdonia</taxon>
    </lineage>
</organism>
<reference evidence="2 3" key="1">
    <citation type="journal article" date="2020" name="IScience">
        <title>Genome Sequencing of the Endangered Kingdonia uniflora (Circaeasteraceae, Ranunculales) Reveals Potential Mechanisms of Evolutionary Specialization.</title>
        <authorList>
            <person name="Sun Y."/>
            <person name="Deng T."/>
            <person name="Zhang A."/>
            <person name="Moore M.J."/>
            <person name="Landis J.B."/>
            <person name="Lin N."/>
            <person name="Zhang H."/>
            <person name="Zhang X."/>
            <person name="Huang J."/>
            <person name="Zhang X."/>
            <person name="Sun H."/>
            <person name="Wang H."/>
        </authorList>
    </citation>
    <scope>NUCLEOTIDE SEQUENCE [LARGE SCALE GENOMIC DNA]</scope>
    <source>
        <strain evidence="2">TB1705</strain>
        <tissue evidence="2">Leaf</tissue>
    </source>
</reference>
<dbReference type="Proteomes" id="UP000541444">
    <property type="component" value="Unassembled WGS sequence"/>
</dbReference>
<sequence length="123" mass="14403">MGSGEVGEKRRRVESEMLGLNVIEDRPMVDDDWKEVEEKSRLAALHGEEEMNIMAARLMKGICLGVEEERAELNRKKVKLKRSVARLKSDLTNEGNRLEAMKASQVVEINKLQRKREWIWRRR</sequence>
<comment type="caution">
    <text evidence="2">The sequence shown here is derived from an EMBL/GenBank/DDBJ whole genome shotgun (WGS) entry which is preliminary data.</text>
</comment>
<accession>A0A7J7NZ50</accession>
<protein>
    <submittedName>
        <fullName evidence="2">Uncharacterized protein</fullName>
    </submittedName>
</protein>
<evidence type="ECO:0000313" key="3">
    <source>
        <dbReference type="Proteomes" id="UP000541444"/>
    </source>
</evidence>
<proteinExistence type="predicted"/>